<gene>
    <name evidence="2" type="ORF">AWC12_25250</name>
</gene>
<evidence type="ECO:0000259" key="1">
    <source>
        <dbReference type="Pfam" id="PF09347"/>
    </source>
</evidence>
<dbReference type="EMBL" id="LQPC01000050">
    <property type="protein sequence ID" value="ORV83686.1"/>
    <property type="molecule type" value="Genomic_DNA"/>
</dbReference>
<protein>
    <recommendedName>
        <fullName evidence="1">DUF1989 domain-containing protein</fullName>
    </recommendedName>
</protein>
<dbReference type="InterPro" id="IPR018959">
    <property type="entry name" value="DUF1989"/>
</dbReference>
<comment type="caution">
    <text evidence="2">The sequence shown here is derived from an EMBL/GenBank/DDBJ whole genome shotgun (WGS) entry which is preliminary data.</text>
</comment>
<reference evidence="2 3" key="1">
    <citation type="submission" date="2016-01" db="EMBL/GenBank/DDBJ databases">
        <title>The new phylogeny of the genus Mycobacterium.</title>
        <authorList>
            <person name="Tarcisio F."/>
            <person name="Conor M."/>
            <person name="Antonella G."/>
            <person name="Elisabetta G."/>
            <person name="Giulia F.S."/>
            <person name="Sara T."/>
            <person name="Anna F."/>
            <person name="Clotilde B."/>
            <person name="Roberto B."/>
            <person name="Veronica D.S."/>
            <person name="Fabio R."/>
            <person name="Monica P."/>
            <person name="Olivier J."/>
            <person name="Enrico T."/>
            <person name="Nicola S."/>
        </authorList>
    </citation>
    <scope>NUCLEOTIDE SEQUENCE [LARGE SCALE GENOMIC DNA]</scope>
    <source>
        <strain evidence="2 3">DSM 45541</strain>
    </source>
</reference>
<evidence type="ECO:0000313" key="2">
    <source>
        <dbReference type="EMBL" id="ORV83686.1"/>
    </source>
</evidence>
<evidence type="ECO:0000313" key="3">
    <source>
        <dbReference type="Proteomes" id="UP000193622"/>
    </source>
</evidence>
<sequence length="204" mass="21817">MAVPNGDMSTSVVVPAQGGAVVSLAAGKRVKIVDVEGSQVADVFAVSATDPDEWLSVAVTRAWNWRLFPAVGGSFWTTAYRPLLAFEQDDSPGVHDMMFAPCSAEMYSALGHFGHHPSCSENFRAEAAKVEWFPAHVPDPVNLFQRTRIEDNGVLTALPALSRPGDSVTLRAEMAVFVIVTACSMDLEPINGDNCGSLLLEIGP</sequence>
<accession>A0A1X1WAQ2</accession>
<name>A0A1X1WAQ2_MYCIR</name>
<dbReference type="AlphaFoldDB" id="A0A1X1WAQ2"/>
<dbReference type="PANTHER" id="PTHR31527:SF0">
    <property type="entry name" value="RE64534P"/>
    <property type="match status" value="1"/>
</dbReference>
<dbReference type="Proteomes" id="UP000193622">
    <property type="component" value="Unassembled WGS sequence"/>
</dbReference>
<organism evidence="2 3">
    <name type="scientific">Mycolicibacterium iranicum</name>
    <name type="common">Mycobacterium iranicum</name>
    <dbReference type="NCBI Taxonomy" id="912594"/>
    <lineage>
        <taxon>Bacteria</taxon>
        <taxon>Bacillati</taxon>
        <taxon>Actinomycetota</taxon>
        <taxon>Actinomycetes</taxon>
        <taxon>Mycobacteriales</taxon>
        <taxon>Mycobacteriaceae</taxon>
        <taxon>Mycolicibacterium</taxon>
    </lineage>
</organism>
<dbReference type="PANTHER" id="PTHR31527">
    <property type="entry name" value="RE64534P"/>
    <property type="match status" value="1"/>
</dbReference>
<dbReference type="RefSeq" id="WP_085177731.1">
    <property type="nucleotide sequence ID" value="NZ_LQPC01000050.1"/>
</dbReference>
<proteinExistence type="predicted"/>
<feature type="domain" description="DUF1989" evidence="1">
    <location>
        <begin position="13"/>
        <end position="176"/>
    </location>
</feature>
<dbReference type="Pfam" id="PF09347">
    <property type="entry name" value="DUF1989"/>
    <property type="match status" value="1"/>
</dbReference>